<evidence type="ECO:0000256" key="3">
    <source>
        <dbReference type="ARBA" id="ARBA00022573"/>
    </source>
</evidence>
<dbReference type="AlphaFoldDB" id="A0A1H8GXM9"/>
<dbReference type="EMBL" id="FODF01000004">
    <property type="protein sequence ID" value="SEN48008.1"/>
    <property type="molecule type" value="Genomic_DNA"/>
</dbReference>
<comment type="pathway">
    <text evidence="1">Cofactor biosynthesis; adenosylcobalamin biosynthesis.</text>
</comment>
<dbReference type="SUPFAM" id="SSF53800">
    <property type="entry name" value="Chelatase"/>
    <property type="match status" value="1"/>
</dbReference>
<gene>
    <name evidence="8" type="ORF">SAMN05216454_104124</name>
</gene>
<dbReference type="PANTHER" id="PTHR43467:SF2">
    <property type="entry name" value="COBALT-PRECORRIN-2 C(20)-METHYLTRANSFERASE"/>
    <property type="match status" value="1"/>
</dbReference>
<name>A0A1H8GXM9_9FIRM</name>
<dbReference type="NCBIfam" id="NF004059">
    <property type="entry name" value="PRK05576.1-2"/>
    <property type="match status" value="1"/>
</dbReference>
<dbReference type="NCBIfam" id="TIGR01467">
    <property type="entry name" value="cobI_cbiL"/>
    <property type="match status" value="1"/>
</dbReference>
<dbReference type="GO" id="GO:0019251">
    <property type="term" value="P:anaerobic cobalamin biosynthetic process"/>
    <property type="evidence" value="ECO:0007669"/>
    <property type="project" value="InterPro"/>
</dbReference>
<dbReference type="CDD" id="cd03412">
    <property type="entry name" value="CbiK_N"/>
    <property type="match status" value="1"/>
</dbReference>
<evidence type="ECO:0000259" key="7">
    <source>
        <dbReference type="Pfam" id="PF00590"/>
    </source>
</evidence>
<dbReference type="Pfam" id="PF06180">
    <property type="entry name" value="CbiK"/>
    <property type="match status" value="1"/>
</dbReference>
<dbReference type="RefSeq" id="WP_091974904.1">
    <property type="nucleotide sequence ID" value="NZ_CAUWDX010000002.1"/>
</dbReference>
<reference evidence="8 9" key="1">
    <citation type="submission" date="2016-10" db="EMBL/GenBank/DDBJ databases">
        <authorList>
            <person name="de Groot N.N."/>
        </authorList>
    </citation>
    <scope>NUCLEOTIDE SEQUENCE [LARGE SCALE GENOMIC DNA]</scope>
    <source>
        <strain evidence="8 9">Calf135</strain>
    </source>
</reference>
<dbReference type="OrthoDB" id="9770331at2"/>
<evidence type="ECO:0000256" key="5">
    <source>
        <dbReference type="ARBA" id="ARBA00022679"/>
    </source>
</evidence>
<dbReference type="Pfam" id="PF00590">
    <property type="entry name" value="TP_methylase"/>
    <property type="match status" value="1"/>
</dbReference>
<evidence type="ECO:0000313" key="9">
    <source>
        <dbReference type="Proteomes" id="UP000199512"/>
    </source>
</evidence>
<dbReference type="Gene3D" id="3.30.950.10">
    <property type="entry name" value="Methyltransferase, Cobalt-precorrin-4 Transmethylase, Domain 2"/>
    <property type="match status" value="1"/>
</dbReference>
<dbReference type="CDD" id="cd03413">
    <property type="entry name" value="CbiK_C"/>
    <property type="match status" value="1"/>
</dbReference>
<keyword evidence="9" id="KW-1185">Reference proteome</keyword>
<dbReference type="PANTHER" id="PTHR43467">
    <property type="entry name" value="COBALT-PRECORRIN-2 C(20)-METHYLTRANSFERASE"/>
    <property type="match status" value="1"/>
</dbReference>
<dbReference type="Gene3D" id="3.40.1010.10">
    <property type="entry name" value="Cobalt-precorrin-4 Transmethylase, Domain 1"/>
    <property type="match status" value="1"/>
</dbReference>
<keyword evidence="4" id="KW-0489">Methyltransferase</keyword>
<keyword evidence="6" id="KW-0949">S-adenosyl-L-methionine</keyword>
<dbReference type="GO" id="GO:0016852">
    <property type="term" value="F:sirohydrochlorin cobaltochelatase activity"/>
    <property type="evidence" value="ECO:0007669"/>
    <property type="project" value="InterPro"/>
</dbReference>
<keyword evidence="3" id="KW-0169">Cobalamin biosynthesis</keyword>
<dbReference type="InterPro" id="IPR006364">
    <property type="entry name" value="CobI/CbiL/CobIJ_dom"/>
</dbReference>
<dbReference type="InterPro" id="IPR014777">
    <property type="entry name" value="4pyrrole_Mease_sub1"/>
</dbReference>
<accession>A0A1H8GXM9</accession>
<organism evidence="8 9">
    <name type="scientific">Peptostreptococcus russellii</name>
    <dbReference type="NCBI Taxonomy" id="215200"/>
    <lineage>
        <taxon>Bacteria</taxon>
        <taxon>Bacillati</taxon>
        <taxon>Bacillota</taxon>
        <taxon>Clostridia</taxon>
        <taxon>Peptostreptococcales</taxon>
        <taxon>Peptostreptococcaceae</taxon>
        <taxon>Peptostreptococcus</taxon>
    </lineage>
</organism>
<dbReference type="InterPro" id="IPR014776">
    <property type="entry name" value="4pyrrole_Mease_sub2"/>
</dbReference>
<dbReference type="InterPro" id="IPR012382">
    <property type="entry name" value="CobI/CbiL"/>
</dbReference>
<dbReference type="UniPathway" id="UPA00148"/>
<dbReference type="GO" id="GO:0032259">
    <property type="term" value="P:methylation"/>
    <property type="evidence" value="ECO:0007669"/>
    <property type="project" value="UniProtKB-KW"/>
</dbReference>
<dbReference type="GO" id="GO:0030788">
    <property type="term" value="F:precorrin-2 C20-methyltransferase activity"/>
    <property type="evidence" value="ECO:0007669"/>
    <property type="project" value="InterPro"/>
</dbReference>
<keyword evidence="5" id="KW-0808">Transferase</keyword>
<evidence type="ECO:0000256" key="2">
    <source>
        <dbReference type="ARBA" id="ARBA00005879"/>
    </source>
</evidence>
<dbReference type="Gene3D" id="3.40.50.1400">
    <property type="match status" value="2"/>
</dbReference>
<dbReference type="SUPFAM" id="SSF53790">
    <property type="entry name" value="Tetrapyrrole methylase"/>
    <property type="match status" value="1"/>
</dbReference>
<evidence type="ECO:0000256" key="1">
    <source>
        <dbReference type="ARBA" id="ARBA00004953"/>
    </source>
</evidence>
<feature type="domain" description="Tetrapyrrole methylase" evidence="7">
    <location>
        <begin position="280"/>
        <end position="489"/>
    </location>
</feature>
<dbReference type="Proteomes" id="UP000199512">
    <property type="component" value="Unassembled WGS sequence"/>
</dbReference>
<proteinExistence type="inferred from homology"/>
<dbReference type="InterPro" id="IPR035996">
    <property type="entry name" value="4pyrrol_Methylase_sf"/>
</dbReference>
<protein>
    <submittedName>
        <fullName evidence="8">Sirohydrochlorin cobaltochelatase</fullName>
    </submittedName>
</protein>
<evidence type="ECO:0000313" key="8">
    <source>
        <dbReference type="EMBL" id="SEN48008.1"/>
    </source>
</evidence>
<evidence type="ECO:0000256" key="4">
    <source>
        <dbReference type="ARBA" id="ARBA00022603"/>
    </source>
</evidence>
<dbReference type="InterPro" id="IPR010388">
    <property type="entry name" value="Anaerobic_Co-chelatase"/>
</dbReference>
<sequence length="510" mass="58979">MDKKKALVVISFGTSHMDTRKKTIESCEKLLKKEFQDMDFYRAWTSKMIIKKLKKRDNEYIMYPDELLEKLYLEGYREVYIQSLHIICGEEYHKLLEIVDNYKDKFEKIILGRPLLSSLKDYDDIADFVKEVVLSDLSEDSNDKSATVWMGHGTEHSAHSSYAGLEYRLKRREIPSYIATVEGHPSIDDLLFFLKKDEIKKIHLRPLLLVAGDHAKNDMAGDEEDSWKNILEKEGFEVEVHLEGLGEFEYIQRKFVQNLKEAIDDNDENTNENYEEKAGFYGIGVGPGDSEYMTVKAVRRLDNLDILYVPQAKDGKDSTAKRIAAPYIGKNVEVKERHFPMNYNIEEKENAWDTISSEIREDVKAGKRVGFITLGDPMVYSTYVYLLERLIGDIRIETIAGINSFIGISSSNNFPLAMDKESLAVISATDNYESIEKVLDDFDSIVLMKVYKNFKEIIEIIEKKNLAEKFIMVSNSSMENEKIYNNIDEIKAMDKVAYFTTILINKQWNK</sequence>
<dbReference type="STRING" id="215200.SAMN05216454_104124"/>
<comment type="similarity">
    <text evidence="2">Belongs to the precorrin methyltransferase family.</text>
</comment>
<evidence type="ECO:0000256" key="6">
    <source>
        <dbReference type="ARBA" id="ARBA00022691"/>
    </source>
</evidence>
<dbReference type="InterPro" id="IPR000878">
    <property type="entry name" value="4pyrrol_Mease"/>
</dbReference>
<dbReference type="CDD" id="cd11645">
    <property type="entry name" value="Precorrin_2_C20_MT"/>
    <property type="match status" value="1"/>
</dbReference>